<accession>A0A0U0TCS5</accession>
<name>A0A0U0TCS5_MYCTX</name>
<feature type="compositionally biased region" description="Polar residues" evidence="1">
    <location>
        <begin position="63"/>
        <end position="98"/>
    </location>
</feature>
<feature type="region of interest" description="Disordered" evidence="1">
    <location>
        <begin position="28"/>
        <end position="125"/>
    </location>
</feature>
<evidence type="ECO:0000313" key="2">
    <source>
        <dbReference type="EMBL" id="COX48792.1"/>
    </source>
</evidence>
<feature type="compositionally biased region" description="Pro residues" evidence="1">
    <location>
        <begin position="116"/>
        <end position="125"/>
    </location>
</feature>
<dbReference type="EMBL" id="CSAE01001304">
    <property type="protein sequence ID" value="COX48792.1"/>
    <property type="molecule type" value="Genomic_DNA"/>
</dbReference>
<dbReference type="Proteomes" id="UP000038802">
    <property type="component" value="Unassembled WGS sequence"/>
</dbReference>
<sequence>MRPYSDAWICRPAASDLPCHQVAWVATTWPAPSKRSARRGQSASMSPSSVSHSFTRSSRALAQRSSNTTAFLGSNTGATNRGQSAPSSAVTKSISSESGAAGKALTGSALPKRPGARPPMRPPRR</sequence>
<feature type="compositionally biased region" description="Low complexity" evidence="1">
    <location>
        <begin position="42"/>
        <end position="58"/>
    </location>
</feature>
<dbReference type="AlphaFoldDB" id="A0A0U0TCS5"/>
<evidence type="ECO:0000256" key="1">
    <source>
        <dbReference type="SAM" id="MobiDB-lite"/>
    </source>
</evidence>
<organism evidence="2 3">
    <name type="scientific">Mycobacterium tuberculosis</name>
    <dbReference type="NCBI Taxonomy" id="1773"/>
    <lineage>
        <taxon>Bacteria</taxon>
        <taxon>Bacillati</taxon>
        <taxon>Actinomycetota</taxon>
        <taxon>Actinomycetes</taxon>
        <taxon>Mycobacteriales</taxon>
        <taxon>Mycobacteriaceae</taxon>
        <taxon>Mycobacterium</taxon>
        <taxon>Mycobacterium tuberculosis complex</taxon>
    </lineage>
</organism>
<protein>
    <submittedName>
        <fullName evidence="2">Uncharacterized protein</fullName>
    </submittedName>
</protein>
<gene>
    <name evidence="2" type="ORF">ERS007703_05284</name>
</gene>
<proteinExistence type="predicted"/>
<evidence type="ECO:0000313" key="3">
    <source>
        <dbReference type="Proteomes" id="UP000038802"/>
    </source>
</evidence>
<reference evidence="3" key="1">
    <citation type="submission" date="2015-03" db="EMBL/GenBank/DDBJ databases">
        <authorList>
            <consortium name="Pathogen Informatics"/>
        </authorList>
    </citation>
    <scope>NUCLEOTIDE SEQUENCE [LARGE SCALE GENOMIC DNA]</scope>
    <source>
        <strain evidence="3">K00500041</strain>
    </source>
</reference>